<feature type="transmembrane region" description="Helical" evidence="1">
    <location>
        <begin position="17"/>
        <end position="35"/>
    </location>
</feature>
<gene>
    <name evidence="2" type="ORF">J2Z66_007575</name>
</gene>
<evidence type="ECO:0000313" key="2">
    <source>
        <dbReference type="EMBL" id="MBP1995933.1"/>
    </source>
</evidence>
<comment type="caution">
    <text evidence="2">The sequence shown here is derived from an EMBL/GenBank/DDBJ whole genome shotgun (WGS) entry which is preliminary data.</text>
</comment>
<keyword evidence="1" id="KW-0812">Transmembrane</keyword>
<sequence length="41" mass="4690">MIAKLQSYYLFGFPLDLLAVIFGFLVVLAVLLILFRKSEAR</sequence>
<proteinExistence type="predicted"/>
<keyword evidence="1" id="KW-1133">Transmembrane helix</keyword>
<keyword evidence="3" id="KW-1185">Reference proteome</keyword>
<evidence type="ECO:0000256" key="1">
    <source>
        <dbReference type="SAM" id="Phobius"/>
    </source>
</evidence>
<dbReference type="EMBL" id="JAGGLB010000041">
    <property type="protein sequence ID" value="MBP1995933.1"/>
    <property type="molecule type" value="Genomic_DNA"/>
</dbReference>
<accession>A0ABS4J7V7</accession>
<keyword evidence="1" id="KW-0472">Membrane</keyword>
<organism evidence="2 3">
    <name type="scientific">Paenibacillus eucommiae</name>
    <dbReference type="NCBI Taxonomy" id="1355755"/>
    <lineage>
        <taxon>Bacteria</taxon>
        <taxon>Bacillati</taxon>
        <taxon>Bacillota</taxon>
        <taxon>Bacilli</taxon>
        <taxon>Bacillales</taxon>
        <taxon>Paenibacillaceae</taxon>
        <taxon>Paenibacillus</taxon>
    </lineage>
</organism>
<evidence type="ECO:0000313" key="3">
    <source>
        <dbReference type="Proteomes" id="UP001519287"/>
    </source>
</evidence>
<dbReference type="Proteomes" id="UP001519287">
    <property type="component" value="Unassembled WGS sequence"/>
</dbReference>
<reference evidence="2 3" key="1">
    <citation type="submission" date="2021-03" db="EMBL/GenBank/DDBJ databases">
        <title>Genomic Encyclopedia of Type Strains, Phase IV (KMG-IV): sequencing the most valuable type-strain genomes for metagenomic binning, comparative biology and taxonomic classification.</title>
        <authorList>
            <person name="Goeker M."/>
        </authorList>
    </citation>
    <scope>NUCLEOTIDE SEQUENCE [LARGE SCALE GENOMIC DNA]</scope>
    <source>
        <strain evidence="2 3">DSM 26048</strain>
    </source>
</reference>
<protein>
    <submittedName>
        <fullName evidence="2">Membrane protein</fullName>
    </submittedName>
</protein>
<name>A0ABS4J7V7_9BACL</name>